<dbReference type="Proteomes" id="UP001497457">
    <property type="component" value="Chromosome 6rd"/>
</dbReference>
<keyword evidence="2" id="KW-1185">Reference proteome</keyword>
<organism evidence="1 2">
    <name type="scientific">Urochloa decumbens</name>
    <dbReference type="NCBI Taxonomy" id="240449"/>
    <lineage>
        <taxon>Eukaryota</taxon>
        <taxon>Viridiplantae</taxon>
        <taxon>Streptophyta</taxon>
        <taxon>Embryophyta</taxon>
        <taxon>Tracheophyta</taxon>
        <taxon>Spermatophyta</taxon>
        <taxon>Magnoliopsida</taxon>
        <taxon>Liliopsida</taxon>
        <taxon>Poales</taxon>
        <taxon>Poaceae</taxon>
        <taxon>PACMAD clade</taxon>
        <taxon>Panicoideae</taxon>
        <taxon>Panicodae</taxon>
        <taxon>Paniceae</taxon>
        <taxon>Melinidinae</taxon>
        <taxon>Urochloa</taxon>
    </lineage>
</organism>
<dbReference type="Gene3D" id="2.40.10.120">
    <property type="match status" value="2"/>
</dbReference>
<dbReference type="SUPFAM" id="SSF50494">
    <property type="entry name" value="Trypsin-like serine proteases"/>
    <property type="match status" value="2"/>
</dbReference>
<dbReference type="Pfam" id="PF13365">
    <property type="entry name" value="Trypsin_2"/>
    <property type="match status" value="1"/>
</dbReference>
<protein>
    <submittedName>
        <fullName evidence="1">Uncharacterized protein</fullName>
    </submittedName>
</protein>
<dbReference type="InterPro" id="IPR009003">
    <property type="entry name" value="Peptidase_S1_PA"/>
</dbReference>
<dbReference type="EMBL" id="OZ075116">
    <property type="protein sequence ID" value="CAL5074134.1"/>
    <property type="molecule type" value="Genomic_DNA"/>
</dbReference>
<sequence>MLVFCGGSHSVVDYFLLTGGWKMLKYKQQDDCEGESTETHKGLINPFEEEFGDSNDSGQGVWSELSKGVAENLSRSVFAIASFKGDVMLCACSGIVIRCEPLITTLLTSASLLRSSHDDSRIEDNLKIRARYRCQQYINGWLGDYDLNYNLLLVNIKTPRLPVARLDHQVQLESCSKVLAVGRIFNSRKLMATGGLAKDPISIHDQEEIAISTCKISKVGIGGPLIDVDGYFHGMNFYGAEETPFLPRSTILKSLRSFGMFGDGNKGGGYTSMKMRSTDSNLDASPSCGFFAKEFVDQMHDRLRSRNYPLPTAICAGMRLIHSFDEKFCKVDGSSQDFINELSVELASKLSQSVVSLASFNGKTRWFACSGILIEYDLHTSVLTSASLVRSSDDEDTIIDNLQIEVCLPNGQCVKGTLQYCNFQLNIAVVNNIVFPDIRGANLYHPMEIEVASEVVAVGRLFRSGRLTATHGIVTDKKSNLDCDKLMVSPFKITKAGIGGPLVDFSGNFIGMNFYDKEETPFLPRNDILECLRQFETRGIMAASNTVKRSPNRWPVPKPYWSYPTIEEPDDPLAELALLPMELDSSSLQLCS</sequence>
<evidence type="ECO:0000313" key="1">
    <source>
        <dbReference type="EMBL" id="CAL5074134.1"/>
    </source>
</evidence>
<dbReference type="PANTHER" id="PTHR18868">
    <property type="entry name" value="OS07G0665300 PROTEIN-RELATED"/>
    <property type="match status" value="1"/>
</dbReference>
<dbReference type="PANTHER" id="PTHR18868:SF37">
    <property type="entry name" value="OS07G0665300 PROTEIN"/>
    <property type="match status" value="1"/>
</dbReference>
<evidence type="ECO:0000313" key="2">
    <source>
        <dbReference type="Proteomes" id="UP001497457"/>
    </source>
</evidence>
<gene>
    <name evidence="1" type="ORF">URODEC1_LOCUS105035</name>
</gene>
<dbReference type="AlphaFoldDB" id="A0ABC9FH27"/>
<name>A0ABC9FH27_9POAL</name>
<reference evidence="1" key="1">
    <citation type="submission" date="2024-10" db="EMBL/GenBank/DDBJ databases">
        <authorList>
            <person name="Ryan C."/>
        </authorList>
    </citation>
    <scope>NUCLEOTIDE SEQUENCE [LARGE SCALE GENOMIC DNA]</scope>
</reference>
<proteinExistence type="predicted"/>
<accession>A0ABC9FH27</accession>